<reference evidence="1" key="2">
    <citation type="submission" date="2020-06" db="EMBL/GenBank/DDBJ databases">
        <authorList>
            <person name="Sheffer M."/>
        </authorList>
    </citation>
    <scope>NUCLEOTIDE SEQUENCE</scope>
</reference>
<organism evidence="1 2">
    <name type="scientific">Argiope bruennichi</name>
    <name type="common">Wasp spider</name>
    <name type="synonym">Aranea bruennichi</name>
    <dbReference type="NCBI Taxonomy" id="94029"/>
    <lineage>
        <taxon>Eukaryota</taxon>
        <taxon>Metazoa</taxon>
        <taxon>Ecdysozoa</taxon>
        <taxon>Arthropoda</taxon>
        <taxon>Chelicerata</taxon>
        <taxon>Arachnida</taxon>
        <taxon>Araneae</taxon>
        <taxon>Araneomorphae</taxon>
        <taxon>Entelegynae</taxon>
        <taxon>Araneoidea</taxon>
        <taxon>Araneidae</taxon>
        <taxon>Argiope</taxon>
    </lineage>
</organism>
<accession>A0A8T0F244</accession>
<dbReference type="EMBL" id="JABXBU010000030">
    <property type="protein sequence ID" value="KAF8785197.1"/>
    <property type="molecule type" value="Genomic_DNA"/>
</dbReference>
<sequence length="104" mass="11712">MTVEKVLYDICKVLQSKKPLRMDEKLIFDIVTVRRPTGAGRKSILNIEVDLLRKNSVVTIPSDNENICCARTIVVGHAAVTKHHQYNSIRNVRKPLQKTSSQAA</sequence>
<dbReference type="AlphaFoldDB" id="A0A8T0F244"/>
<gene>
    <name evidence="1" type="ORF">HNY73_010771</name>
</gene>
<evidence type="ECO:0000313" key="2">
    <source>
        <dbReference type="Proteomes" id="UP000807504"/>
    </source>
</evidence>
<reference evidence="1" key="1">
    <citation type="journal article" date="2020" name="bioRxiv">
        <title>Chromosome-level reference genome of the European wasp spider Argiope bruennichi: a resource for studies on range expansion and evolutionary adaptation.</title>
        <authorList>
            <person name="Sheffer M.M."/>
            <person name="Hoppe A."/>
            <person name="Krehenwinkel H."/>
            <person name="Uhl G."/>
            <person name="Kuss A.W."/>
            <person name="Jensen L."/>
            <person name="Jensen C."/>
            <person name="Gillespie R.G."/>
            <person name="Hoff K.J."/>
            <person name="Prost S."/>
        </authorList>
    </citation>
    <scope>NUCLEOTIDE SEQUENCE</scope>
</reference>
<name>A0A8T0F244_ARGBR</name>
<keyword evidence="2" id="KW-1185">Reference proteome</keyword>
<comment type="caution">
    <text evidence="1">The sequence shown here is derived from an EMBL/GenBank/DDBJ whole genome shotgun (WGS) entry which is preliminary data.</text>
</comment>
<dbReference type="Proteomes" id="UP000807504">
    <property type="component" value="Unassembled WGS sequence"/>
</dbReference>
<protein>
    <submittedName>
        <fullName evidence="1">Uncharacterized protein</fullName>
    </submittedName>
</protein>
<proteinExistence type="predicted"/>
<evidence type="ECO:0000313" key="1">
    <source>
        <dbReference type="EMBL" id="KAF8785197.1"/>
    </source>
</evidence>